<protein>
    <submittedName>
        <fullName evidence="6">Pyrroline-5-carboxylate reductase</fullName>
        <ecNumber evidence="6">1.5.1.2</ecNumber>
    </submittedName>
</protein>
<dbReference type="Gene3D" id="1.10.3730.10">
    <property type="entry name" value="ProC C-terminal domain-like"/>
    <property type="match status" value="1"/>
</dbReference>
<dbReference type="InterPro" id="IPR036291">
    <property type="entry name" value="NAD(P)-bd_dom_sf"/>
</dbReference>
<dbReference type="PANTHER" id="PTHR11645:SF0">
    <property type="entry name" value="PYRROLINE-5-CARBOXYLATE REDUCTASE 3"/>
    <property type="match status" value="1"/>
</dbReference>
<dbReference type="SUPFAM" id="SSF48179">
    <property type="entry name" value="6-phosphogluconate dehydrogenase C-terminal domain-like"/>
    <property type="match status" value="1"/>
</dbReference>
<dbReference type="PANTHER" id="PTHR11645">
    <property type="entry name" value="PYRROLINE-5-CARBOXYLATE REDUCTASE"/>
    <property type="match status" value="1"/>
</dbReference>
<proteinExistence type="inferred from homology"/>
<sequence length="295" mass="30013">MATTQDTLSIAFIGGGNMAAALAAGLAGRLCPASAIHVLEINESAHDPWLAKGMTVSARPDDALAGRKVWVYAVKPQQLQEAVAATRAWLDDDTLVLSVAAGIRADTLAAWLGTPDAPWQRLVRCMPNTPALVGAGATGLAALPGATAQDRDLAQSILGSVGLTVWVADDVALDAVTALSGSGPAYVFLFLESLIQGAQALGLDARQARQLALATLDGATQLAAESTESPAVLRERVTSKGGTTAAALAVFAQAQLPQTVARAMAAAAQRGRELGDEFGAAAGPAARAGCQEGRK</sequence>
<evidence type="ECO:0000256" key="3">
    <source>
        <dbReference type="ARBA" id="ARBA00023002"/>
    </source>
</evidence>
<evidence type="ECO:0000259" key="4">
    <source>
        <dbReference type="Pfam" id="PF03807"/>
    </source>
</evidence>
<accession>A0A484NWI2</accession>
<dbReference type="Pfam" id="PF14748">
    <property type="entry name" value="P5CR_dimer"/>
    <property type="match status" value="1"/>
</dbReference>
<dbReference type="InterPro" id="IPR029036">
    <property type="entry name" value="P5CR_dimer"/>
</dbReference>
<feature type="domain" description="Pyrroline-5-carboxylate reductase catalytic N-terminal" evidence="4">
    <location>
        <begin position="10"/>
        <end position="102"/>
    </location>
</feature>
<feature type="domain" description="Pyrroline-5-carboxylate reductase dimerisation" evidence="5">
    <location>
        <begin position="173"/>
        <end position="274"/>
    </location>
</feature>
<dbReference type="SUPFAM" id="SSF51735">
    <property type="entry name" value="NAD(P)-binding Rossmann-fold domains"/>
    <property type="match status" value="1"/>
</dbReference>
<dbReference type="InterPro" id="IPR000304">
    <property type="entry name" value="Pyrroline-COOH_reductase"/>
</dbReference>
<dbReference type="AlphaFoldDB" id="A0A484NWI2"/>
<dbReference type="Gene3D" id="3.40.50.720">
    <property type="entry name" value="NAD(P)-binding Rossmann-like Domain"/>
    <property type="match status" value="1"/>
</dbReference>
<dbReference type="EC" id="1.5.1.2" evidence="6"/>
<keyword evidence="2" id="KW-0521">NADP</keyword>
<comment type="similarity">
    <text evidence="1">Belongs to the pyrroline-5-carboxylate reductase family.</text>
</comment>
<evidence type="ECO:0000256" key="2">
    <source>
        <dbReference type="ARBA" id="ARBA00022857"/>
    </source>
</evidence>
<dbReference type="EMBL" id="CAADHY010000006">
    <property type="protein sequence ID" value="VFR16547.1"/>
    <property type="molecule type" value="Genomic_DNA"/>
</dbReference>
<reference evidence="6" key="1">
    <citation type="submission" date="2019-03" db="EMBL/GenBank/DDBJ databases">
        <authorList>
            <person name="Danneels B."/>
        </authorList>
    </citation>
    <scope>NUCLEOTIDE SEQUENCE</scope>
</reference>
<dbReference type="NCBIfam" id="TIGR00112">
    <property type="entry name" value="proC"/>
    <property type="match status" value="1"/>
</dbReference>
<dbReference type="InterPro" id="IPR028939">
    <property type="entry name" value="P5C_Rdtase_cat_N"/>
</dbReference>
<dbReference type="FunFam" id="1.10.3730.10:FF:000001">
    <property type="entry name" value="Pyrroline-5-carboxylate reductase"/>
    <property type="match status" value="1"/>
</dbReference>
<dbReference type="InterPro" id="IPR008927">
    <property type="entry name" value="6-PGluconate_DH-like_C_sf"/>
</dbReference>
<dbReference type="GO" id="GO:0055129">
    <property type="term" value="P:L-proline biosynthetic process"/>
    <property type="evidence" value="ECO:0007669"/>
    <property type="project" value="TreeGrafter"/>
</dbReference>
<evidence type="ECO:0000259" key="5">
    <source>
        <dbReference type="Pfam" id="PF14748"/>
    </source>
</evidence>
<evidence type="ECO:0000313" key="6">
    <source>
        <dbReference type="EMBL" id="VFR16547.1"/>
    </source>
</evidence>
<gene>
    <name evidence="6" type="ORF">AMP9_2262</name>
</gene>
<evidence type="ECO:0000256" key="1">
    <source>
        <dbReference type="ARBA" id="ARBA00005525"/>
    </source>
</evidence>
<dbReference type="Pfam" id="PF03807">
    <property type="entry name" value="F420_oxidored"/>
    <property type="match status" value="1"/>
</dbReference>
<keyword evidence="3 6" id="KW-0560">Oxidoreductase</keyword>
<dbReference type="HAMAP" id="MF_01925">
    <property type="entry name" value="P5C_reductase"/>
    <property type="match status" value="1"/>
</dbReference>
<dbReference type="PIRSF" id="PIRSF000193">
    <property type="entry name" value="Pyrrol-5-carb_rd"/>
    <property type="match status" value="1"/>
</dbReference>
<name>A0A484NWI2_9ZZZZ</name>
<organism evidence="6">
    <name type="scientific">plant metagenome</name>
    <dbReference type="NCBI Taxonomy" id="1297885"/>
    <lineage>
        <taxon>unclassified sequences</taxon>
        <taxon>metagenomes</taxon>
        <taxon>organismal metagenomes</taxon>
    </lineage>
</organism>
<dbReference type="GO" id="GO:0004735">
    <property type="term" value="F:pyrroline-5-carboxylate reductase activity"/>
    <property type="evidence" value="ECO:0007669"/>
    <property type="project" value="UniProtKB-EC"/>
</dbReference>